<evidence type="ECO:0000256" key="1">
    <source>
        <dbReference type="ARBA" id="ARBA00022737"/>
    </source>
</evidence>
<dbReference type="InterPro" id="IPR056804">
    <property type="entry name" value="Spectrin_SESTD1"/>
</dbReference>
<dbReference type="GO" id="GO:0010314">
    <property type="term" value="F:phosphatidylinositol-5-phosphate binding"/>
    <property type="evidence" value="ECO:0007669"/>
    <property type="project" value="TreeGrafter"/>
</dbReference>
<keyword evidence="2" id="KW-0175">Coiled coil</keyword>
<evidence type="ECO:0000313" key="4">
    <source>
        <dbReference type="EMBL" id="PIO59506.1"/>
    </source>
</evidence>
<feature type="domain" description="SESTD1-like spectrin repeats region" evidence="3">
    <location>
        <begin position="58"/>
        <end position="158"/>
    </location>
</feature>
<dbReference type="GO" id="GO:0032266">
    <property type="term" value="F:phosphatidylinositol-3-phosphate binding"/>
    <property type="evidence" value="ECO:0007669"/>
    <property type="project" value="TreeGrafter"/>
</dbReference>
<dbReference type="Proteomes" id="UP000230423">
    <property type="component" value="Unassembled WGS sequence"/>
</dbReference>
<keyword evidence="5" id="KW-1185">Reference proteome</keyword>
<feature type="non-terminal residue" evidence="4">
    <location>
        <position position="179"/>
    </location>
</feature>
<evidence type="ECO:0000256" key="2">
    <source>
        <dbReference type="SAM" id="Coils"/>
    </source>
</evidence>
<dbReference type="GO" id="GO:0070273">
    <property type="term" value="F:phosphatidylinositol-4-phosphate binding"/>
    <property type="evidence" value="ECO:0007669"/>
    <property type="project" value="TreeGrafter"/>
</dbReference>
<sequence length="179" mass="20607">MNDPGELKCTRRFKMTIPGWELLYCDESHLASLPQKEAELSKVTAENEERCRMLEEHAEGLTRKTDVLLESLCTDLMMNDLAAVESEKSNLEEKVSAMEKTYESVTSCASSFIEDLSAEEMNVHGKRVVRDYMAGIIHVREQLSAARERRKRCLELVDVRRLKLQQFTQLFTCENDAQQ</sequence>
<organism evidence="4 5">
    <name type="scientific">Teladorsagia circumcincta</name>
    <name type="common">Brown stomach worm</name>
    <name type="synonym">Ostertagia circumcincta</name>
    <dbReference type="NCBI Taxonomy" id="45464"/>
    <lineage>
        <taxon>Eukaryota</taxon>
        <taxon>Metazoa</taxon>
        <taxon>Ecdysozoa</taxon>
        <taxon>Nematoda</taxon>
        <taxon>Chromadorea</taxon>
        <taxon>Rhabditida</taxon>
        <taxon>Rhabditina</taxon>
        <taxon>Rhabditomorpha</taxon>
        <taxon>Strongyloidea</taxon>
        <taxon>Trichostrongylidae</taxon>
        <taxon>Teladorsagia</taxon>
    </lineage>
</organism>
<reference evidence="4 5" key="1">
    <citation type="submission" date="2015-09" db="EMBL/GenBank/DDBJ databases">
        <title>Draft genome of the parasitic nematode Teladorsagia circumcincta isolate WARC Sus (inbred).</title>
        <authorList>
            <person name="Mitreva M."/>
        </authorList>
    </citation>
    <scope>NUCLEOTIDE SEQUENCE [LARGE SCALE GENOMIC DNA]</scope>
    <source>
        <strain evidence="4 5">S</strain>
    </source>
</reference>
<dbReference type="GO" id="GO:0043325">
    <property type="term" value="F:phosphatidylinositol-3,4-bisphosphate binding"/>
    <property type="evidence" value="ECO:0007669"/>
    <property type="project" value="TreeGrafter"/>
</dbReference>
<evidence type="ECO:0000259" key="3">
    <source>
        <dbReference type="Pfam" id="PF24915"/>
    </source>
</evidence>
<dbReference type="GO" id="GO:0080025">
    <property type="term" value="F:phosphatidylinositol-3,5-bisphosphate binding"/>
    <property type="evidence" value="ECO:0007669"/>
    <property type="project" value="TreeGrafter"/>
</dbReference>
<gene>
    <name evidence="4" type="ORF">TELCIR_19030</name>
</gene>
<dbReference type="Pfam" id="PF24915">
    <property type="entry name" value="Spectrin_SESTD1"/>
    <property type="match status" value="1"/>
</dbReference>
<accession>A0A2G9TNE8</accession>
<dbReference type="PANTHER" id="PTHR46607">
    <property type="entry name" value="SEC14 DOMAIN AND SPECTRIN REPEAT-CONTAINING PROTEIN 1"/>
    <property type="match status" value="1"/>
</dbReference>
<name>A0A2G9TNE8_TELCI</name>
<dbReference type="GO" id="GO:0005546">
    <property type="term" value="F:phosphatidylinositol-4,5-bisphosphate binding"/>
    <property type="evidence" value="ECO:0007669"/>
    <property type="project" value="TreeGrafter"/>
</dbReference>
<proteinExistence type="predicted"/>
<feature type="coiled-coil region" evidence="2">
    <location>
        <begin position="74"/>
        <end position="101"/>
    </location>
</feature>
<dbReference type="AlphaFoldDB" id="A0A2G9TNE8"/>
<evidence type="ECO:0000313" key="5">
    <source>
        <dbReference type="Proteomes" id="UP000230423"/>
    </source>
</evidence>
<dbReference type="OrthoDB" id="5859883at2759"/>
<protein>
    <recommendedName>
        <fullName evidence="3">SESTD1-like spectrin repeats region domain-containing protein</fullName>
    </recommendedName>
</protein>
<dbReference type="PANTHER" id="PTHR46607:SF1">
    <property type="entry name" value="SEC14 DOMAIN AND SPECTRIN REPEAT-CONTAINING PROTEIN 1"/>
    <property type="match status" value="1"/>
</dbReference>
<dbReference type="EMBL" id="KZ357668">
    <property type="protein sequence ID" value="PIO59506.1"/>
    <property type="molecule type" value="Genomic_DNA"/>
</dbReference>
<keyword evidence="1" id="KW-0677">Repeat</keyword>